<proteinExistence type="predicted"/>
<gene>
    <name evidence="1" type="ORF">AVEN_174818_1</name>
</gene>
<dbReference type="AlphaFoldDB" id="A0A4Y2QIP8"/>
<accession>A0A4Y2QIP8</accession>
<organism evidence="1 2">
    <name type="scientific">Araneus ventricosus</name>
    <name type="common">Orbweaver spider</name>
    <name type="synonym">Epeira ventricosa</name>
    <dbReference type="NCBI Taxonomy" id="182803"/>
    <lineage>
        <taxon>Eukaryota</taxon>
        <taxon>Metazoa</taxon>
        <taxon>Ecdysozoa</taxon>
        <taxon>Arthropoda</taxon>
        <taxon>Chelicerata</taxon>
        <taxon>Arachnida</taxon>
        <taxon>Araneae</taxon>
        <taxon>Araneomorphae</taxon>
        <taxon>Entelegynae</taxon>
        <taxon>Araneoidea</taxon>
        <taxon>Araneidae</taxon>
        <taxon>Araneus</taxon>
    </lineage>
</organism>
<keyword evidence="2" id="KW-1185">Reference proteome</keyword>
<reference evidence="1 2" key="1">
    <citation type="journal article" date="2019" name="Sci. Rep.">
        <title>Orb-weaving spider Araneus ventricosus genome elucidates the spidroin gene catalogue.</title>
        <authorList>
            <person name="Kono N."/>
            <person name="Nakamura H."/>
            <person name="Ohtoshi R."/>
            <person name="Moran D.A.P."/>
            <person name="Shinohara A."/>
            <person name="Yoshida Y."/>
            <person name="Fujiwara M."/>
            <person name="Mori M."/>
            <person name="Tomita M."/>
            <person name="Arakawa K."/>
        </authorList>
    </citation>
    <scope>NUCLEOTIDE SEQUENCE [LARGE SCALE GENOMIC DNA]</scope>
</reference>
<evidence type="ECO:0000313" key="2">
    <source>
        <dbReference type="Proteomes" id="UP000499080"/>
    </source>
</evidence>
<dbReference type="Proteomes" id="UP000499080">
    <property type="component" value="Unassembled WGS sequence"/>
</dbReference>
<protein>
    <submittedName>
        <fullName evidence="1">Uncharacterized protein</fullName>
    </submittedName>
</protein>
<evidence type="ECO:0000313" key="1">
    <source>
        <dbReference type="EMBL" id="GBN63181.1"/>
    </source>
</evidence>
<comment type="caution">
    <text evidence="1">The sequence shown here is derived from an EMBL/GenBank/DDBJ whole genome shotgun (WGS) entry which is preliminary data.</text>
</comment>
<name>A0A4Y2QIP8_ARAVE</name>
<dbReference type="EMBL" id="BGPR01221359">
    <property type="protein sequence ID" value="GBN63181.1"/>
    <property type="molecule type" value="Genomic_DNA"/>
</dbReference>
<sequence>MRRKQKREIFQRCLINGFRIRHCVEPTGPSPTLPLQWSLADNDLPMIRNKRNSTPDTLALRLLQFWKSRAETYRYVYYWIMETRKNVLC</sequence>